<proteinExistence type="predicted"/>
<dbReference type="Gene3D" id="3.30.530.20">
    <property type="match status" value="1"/>
</dbReference>
<reference evidence="1 2" key="1">
    <citation type="submission" date="2015-10" db="EMBL/GenBank/DDBJ databases">
        <authorList>
            <person name="Gilbert D.G."/>
        </authorList>
    </citation>
    <scope>NUCLEOTIDE SEQUENCE [LARGE SCALE GENOMIC DNA]</scope>
    <source>
        <strain evidence="1 2">NRRL B-16712</strain>
    </source>
</reference>
<dbReference type="SUPFAM" id="SSF55961">
    <property type="entry name" value="Bet v1-like"/>
    <property type="match status" value="1"/>
</dbReference>
<dbReference type="EMBL" id="LLZH01000332">
    <property type="protein sequence ID" value="KUL23360.1"/>
    <property type="molecule type" value="Genomic_DNA"/>
</dbReference>
<dbReference type="RefSeq" id="WP_067706511.1">
    <property type="nucleotide sequence ID" value="NZ_LLZH01000332.1"/>
</dbReference>
<name>A0A101JAS8_9ACTN</name>
<dbReference type="CDD" id="cd07812">
    <property type="entry name" value="SRPBCC"/>
    <property type="match status" value="1"/>
</dbReference>
<organism evidence="1 2">
    <name type="scientific">Actinoplanes awajinensis subsp. mycoplanecinus</name>
    <dbReference type="NCBI Taxonomy" id="135947"/>
    <lineage>
        <taxon>Bacteria</taxon>
        <taxon>Bacillati</taxon>
        <taxon>Actinomycetota</taxon>
        <taxon>Actinomycetes</taxon>
        <taxon>Micromonosporales</taxon>
        <taxon>Micromonosporaceae</taxon>
        <taxon>Actinoplanes</taxon>
    </lineage>
</organism>
<comment type="caution">
    <text evidence="1">The sequence shown here is derived from an EMBL/GenBank/DDBJ whole genome shotgun (WGS) entry which is preliminary data.</text>
</comment>
<evidence type="ECO:0000313" key="2">
    <source>
        <dbReference type="Proteomes" id="UP000053244"/>
    </source>
</evidence>
<keyword evidence="2" id="KW-1185">Reference proteome</keyword>
<sequence>MAIDSRHVTEHIDRPARVVYEYAADPANLAHWAAGLGASIRRAEGRWLVDVPDGGGTAEVVFVARNDLGVLDHEVHLPTGQIVYMPVRVIADGDRAEIVFTVRRAPGMTDDEYDRDAAAVARDLSVLKKILEGGEPQPSCCSNT</sequence>
<dbReference type="AlphaFoldDB" id="A0A101JAS8"/>
<dbReference type="InterPro" id="IPR023393">
    <property type="entry name" value="START-like_dom_sf"/>
</dbReference>
<gene>
    <name evidence="1" type="ORF">ADL15_46625</name>
</gene>
<evidence type="ECO:0000313" key="1">
    <source>
        <dbReference type="EMBL" id="KUL23360.1"/>
    </source>
</evidence>
<accession>A0A101JAS8</accession>
<protein>
    <submittedName>
        <fullName evidence="1">Polyketide cyclase</fullName>
    </submittedName>
</protein>
<dbReference type="Proteomes" id="UP000053244">
    <property type="component" value="Unassembled WGS sequence"/>
</dbReference>